<dbReference type="AlphaFoldDB" id="A0AAE1A3I9"/>
<evidence type="ECO:0000313" key="1">
    <source>
        <dbReference type="EMBL" id="KAK3780530.1"/>
    </source>
</evidence>
<keyword evidence="2" id="KW-1185">Reference proteome</keyword>
<comment type="caution">
    <text evidence="1">The sequence shown here is derived from an EMBL/GenBank/DDBJ whole genome shotgun (WGS) entry which is preliminary data.</text>
</comment>
<dbReference type="Proteomes" id="UP001283361">
    <property type="component" value="Unassembled WGS sequence"/>
</dbReference>
<dbReference type="EMBL" id="JAWDGP010002710">
    <property type="protein sequence ID" value="KAK3780530.1"/>
    <property type="molecule type" value="Genomic_DNA"/>
</dbReference>
<accession>A0AAE1A3I9</accession>
<gene>
    <name evidence="1" type="ORF">RRG08_032005</name>
</gene>
<protein>
    <submittedName>
        <fullName evidence="1">Uncharacterized protein</fullName>
    </submittedName>
</protein>
<organism evidence="1 2">
    <name type="scientific">Elysia crispata</name>
    <name type="common">lettuce slug</name>
    <dbReference type="NCBI Taxonomy" id="231223"/>
    <lineage>
        <taxon>Eukaryota</taxon>
        <taxon>Metazoa</taxon>
        <taxon>Spiralia</taxon>
        <taxon>Lophotrochozoa</taxon>
        <taxon>Mollusca</taxon>
        <taxon>Gastropoda</taxon>
        <taxon>Heterobranchia</taxon>
        <taxon>Euthyneura</taxon>
        <taxon>Panpulmonata</taxon>
        <taxon>Sacoglossa</taxon>
        <taxon>Placobranchoidea</taxon>
        <taxon>Plakobranchidae</taxon>
        <taxon>Elysia</taxon>
    </lineage>
</organism>
<reference evidence="1" key="1">
    <citation type="journal article" date="2023" name="G3 (Bethesda)">
        <title>A reference genome for the long-term kleptoplast-retaining sea slug Elysia crispata morphotype clarki.</title>
        <authorList>
            <person name="Eastman K.E."/>
            <person name="Pendleton A.L."/>
            <person name="Shaikh M.A."/>
            <person name="Suttiyut T."/>
            <person name="Ogas R."/>
            <person name="Tomko P."/>
            <person name="Gavelis G."/>
            <person name="Widhalm J.R."/>
            <person name="Wisecaver J.H."/>
        </authorList>
    </citation>
    <scope>NUCLEOTIDE SEQUENCE</scope>
    <source>
        <strain evidence="1">ECLA1</strain>
    </source>
</reference>
<sequence length="159" mass="17625">MIELFNVVHESLLAASLATTACDKIMASQLSMTPGDLKNCVPLRYVPFQPTSTSSQPTNIFLTFWENIILAIEFYSFKCFQPESEPKSMRCRSLDVPRTGGFKGYLRNKATHLKTDKKNQTCEDLEMFWSGGRRCDVYPLELTATAAVGAAGDVNTGIA</sequence>
<evidence type="ECO:0000313" key="2">
    <source>
        <dbReference type="Proteomes" id="UP001283361"/>
    </source>
</evidence>
<proteinExistence type="predicted"/>
<name>A0AAE1A3I9_9GAST</name>